<reference evidence="1 2" key="1">
    <citation type="submission" date="2024-09" db="EMBL/GenBank/DDBJ databases">
        <authorList>
            <person name="Sun Q."/>
            <person name="Mori K."/>
        </authorList>
    </citation>
    <scope>NUCLEOTIDE SEQUENCE [LARGE SCALE GENOMIC DNA]</scope>
    <source>
        <strain evidence="1 2">JCM 11411</strain>
    </source>
</reference>
<dbReference type="RefSeq" id="WP_378375777.1">
    <property type="nucleotide sequence ID" value="NZ_JBHMAS010000064.1"/>
</dbReference>
<gene>
    <name evidence="1" type="ORF">ACFFQ6_25235</name>
</gene>
<name>A0ABV5XKL8_9NOCA</name>
<protein>
    <submittedName>
        <fullName evidence="1">Uncharacterized protein</fullName>
    </submittedName>
</protein>
<accession>A0ABV5XKL8</accession>
<evidence type="ECO:0000313" key="1">
    <source>
        <dbReference type="EMBL" id="MFB9783013.1"/>
    </source>
</evidence>
<proteinExistence type="predicted"/>
<evidence type="ECO:0000313" key="2">
    <source>
        <dbReference type="Proteomes" id="UP001589587"/>
    </source>
</evidence>
<organism evidence="1 2">
    <name type="scientific">Rhodococcus baikonurensis</name>
    <dbReference type="NCBI Taxonomy" id="172041"/>
    <lineage>
        <taxon>Bacteria</taxon>
        <taxon>Bacillati</taxon>
        <taxon>Actinomycetota</taxon>
        <taxon>Actinomycetes</taxon>
        <taxon>Mycobacteriales</taxon>
        <taxon>Nocardiaceae</taxon>
        <taxon>Rhodococcus</taxon>
        <taxon>Rhodococcus erythropolis group</taxon>
    </lineage>
</organism>
<dbReference type="EMBL" id="JBHMAS010000064">
    <property type="protein sequence ID" value="MFB9783013.1"/>
    <property type="molecule type" value="Genomic_DNA"/>
</dbReference>
<keyword evidence="2" id="KW-1185">Reference proteome</keyword>
<comment type="caution">
    <text evidence="1">The sequence shown here is derived from an EMBL/GenBank/DDBJ whole genome shotgun (WGS) entry which is preliminary data.</text>
</comment>
<sequence length="115" mass="12304">MADNINPNRPMPKSAMIIGDDGIPTAIMDFDVVTQSAIQLMYDMASNSSDQEALAEISARYLDEVGADLFGYVTAAALKMMTSYVLEPTLEVCDGVGVNLRQSLSDAAANARKPL</sequence>
<dbReference type="Proteomes" id="UP001589587">
    <property type="component" value="Unassembled WGS sequence"/>
</dbReference>